<dbReference type="EMBL" id="CAJVPZ010001498">
    <property type="protein sequence ID" value="CAG8493682.1"/>
    <property type="molecule type" value="Genomic_DNA"/>
</dbReference>
<dbReference type="Proteomes" id="UP000789396">
    <property type="component" value="Unassembled WGS sequence"/>
</dbReference>
<sequence>MSCNVTYDNVYFTKIVKNVTSKFSNLGNNDMLLFNLYVILDNIVLNTAQYEAKNVVRLIVDKIEGFDKYNWVFTAGPKMSLCYYG</sequence>
<reference evidence="1" key="1">
    <citation type="submission" date="2021-06" db="EMBL/GenBank/DDBJ databases">
        <authorList>
            <person name="Kallberg Y."/>
            <person name="Tangrot J."/>
            <person name="Rosling A."/>
        </authorList>
    </citation>
    <scope>NUCLEOTIDE SEQUENCE</scope>
    <source>
        <strain evidence="1">IN212</strain>
    </source>
</reference>
<gene>
    <name evidence="1" type="ORF">RFULGI_LOCUS2102</name>
</gene>
<comment type="caution">
    <text evidence="1">The sequence shown here is derived from an EMBL/GenBank/DDBJ whole genome shotgun (WGS) entry which is preliminary data.</text>
</comment>
<organism evidence="1 2">
    <name type="scientific">Racocetra fulgida</name>
    <dbReference type="NCBI Taxonomy" id="60492"/>
    <lineage>
        <taxon>Eukaryota</taxon>
        <taxon>Fungi</taxon>
        <taxon>Fungi incertae sedis</taxon>
        <taxon>Mucoromycota</taxon>
        <taxon>Glomeromycotina</taxon>
        <taxon>Glomeromycetes</taxon>
        <taxon>Diversisporales</taxon>
        <taxon>Gigasporaceae</taxon>
        <taxon>Racocetra</taxon>
    </lineage>
</organism>
<protein>
    <submittedName>
        <fullName evidence="1">7217_t:CDS:1</fullName>
    </submittedName>
</protein>
<keyword evidence="2" id="KW-1185">Reference proteome</keyword>
<accession>A0A9N8WSW1</accession>
<evidence type="ECO:0000313" key="2">
    <source>
        <dbReference type="Proteomes" id="UP000789396"/>
    </source>
</evidence>
<evidence type="ECO:0000313" key="1">
    <source>
        <dbReference type="EMBL" id="CAG8493682.1"/>
    </source>
</evidence>
<name>A0A9N8WSW1_9GLOM</name>
<proteinExistence type="predicted"/>
<dbReference type="OrthoDB" id="2436054at2759"/>
<feature type="non-terminal residue" evidence="1">
    <location>
        <position position="85"/>
    </location>
</feature>
<dbReference type="AlphaFoldDB" id="A0A9N8WSW1"/>